<keyword evidence="4 12" id="KW-0732">Signal</keyword>
<dbReference type="Pfam" id="PF13365">
    <property type="entry name" value="Trypsin_2"/>
    <property type="match status" value="1"/>
</dbReference>
<evidence type="ECO:0000256" key="3">
    <source>
        <dbReference type="ARBA" id="ARBA00022670"/>
    </source>
</evidence>
<evidence type="ECO:0000256" key="9">
    <source>
        <dbReference type="PIRSR" id="PIRSR611782-1"/>
    </source>
</evidence>
<keyword evidence="7" id="KW-0378">Hydrolase</keyword>
<evidence type="ECO:0000313" key="14">
    <source>
        <dbReference type="EMBL" id="AZG77485.1"/>
    </source>
</evidence>
<feature type="region of interest" description="Disordered" evidence="11">
    <location>
        <begin position="33"/>
        <end position="60"/>
    </location>
</feature>
<dbReference type="Proteomes" id="UP000273982">
    <property type="component" value="Chromosome"/>
</dbReference>
<sequence>MKISARHIFMAAALACALAAPLAFARAEVSPEAAQTASPRPPGRVESFTPPAPDRAVPTSRGELMNSFAPVVKKAQPAVVNVFASRVERMPANPLFDDPIFRRFFGEGGGMPGRNMAQSLGSGVIVDQSGLVVTNNHVIEGMTDVKVALADKREFAAKILLRDPRTDLAVLKLVDGANFPTMELGDSDALEVGDLTLAIGNPFGVGQTVTQGIISALSRTHVGISDYGFFIQTDAAINPGNSGGPLVDMNGRVVGINSAIFSKSGGSVGIGFAIPVNMVKSVIAAAKGGGKQVRRAWMGATLQTLSQEIADGLGLDRPTGALLADVDPKGPSAEAGLKRGDVIISVDGQTADDPEAVGYRLATKPIGGQATLGVLRGGKKIVAQIRLAPAPETPPRDAIKIKGASPFAGATVMNISPAVIEEMSVQGTTNGVVVSEVDDGSYAQQLNLQRGDIILAVNDQKIGTTRDLESVTAGRAYYWKITLARGGQVFTTVIGG</sequence>
<dbReference type="SUPFAM" id="SSF50494">
    <property type="entry name" value="Trypsin-like serine proteases"/>
    <property type="match status" value="1"/>
</dbReference>
<accession>A0A3G8M849</accession>
<feature type="binding site" evidence="10">
    <location>
        <position position="137"/>
    </location>
    <ligand>
        <name>substrate</name>
    </ligand>
</feature>
<feature type="domain" description="PDZ" evidence="13">
    <location>
        <begin position="282"/>
        <end position="378"/>
    </location>
</feature>
<keyword evidence="8" id="KW-0720">Serine protease</keyword>
<feature type="domain" description="PDZ" evidence="13">
    <location>
        <begin position="423"/>
        <end position="476"/>
    </location>
</feature>
<feature type="active site" description="Charge relay system" evidence="9">
    <location>
        <position position="242"/>
    </location>
</feature>
<evidence type="ECO:0000256" key="1">
    <source>
        <dbReference type="ARBA" id="ARBA00004418"/>
    </source>
</evidence>
<comment type="similarity">
    <text evidence="2">Belongs to the peptidase S1C family.</text>
</comment>
<evidence type="ECO:0000256" key="2">
    <source>
        <dbReference type="ARBA" id="ARBA00010541"/>
    </source>
</evidence>
<dbReference type="GO" id="GO:0042597">
    <property type="term" value="C:periplasmic space"/>
    <property type="evidence" value="ECO:0007669"/>
    <property type="project" value="UniProtKB-SubCell"/>
</dbReference>
<keyword evidence="6" id="KW-0574">Periplasm</keyword>
<dbReference type="GO" id="GO:0004252">
    <property type="term" value="F:serine-type endopeptidase activity"/>
    <property type="evidence" value="ECO:0007669"/>
    <property type="project" value="InterPro"/>
</dbReference>
<dbReference type="InterPro" id="IPR009003">
    <property type="entry name" value="Peptidase_S1_PA"/>
</dbReference>
<dbReference type="PRINTS" id="PR00834">
    <property type="entry name" value="PROTEASES2C"/>
</dbReference>
<dbReference type="PROSITE" id="PS50106">
    <property type="entry name" value="PDZ"/>
    <property type="match status" value="2"/>
</dbReference>
<evidence type="ECO:0000256" key="11">
    <source>
        <dbReference type="SAM" id="MobiDB-lite"/>
    </source>
</evidence>
<feature type="active site" description="Charge relay system" evidence="9">
    <location>
        <position position="167"/>
    </location>
</feature>
<dbReference type="NCBIfam" id="TIGR02037">
    <property type="entry name" value="degP_htrA_DO"/>
    <property type="match status" value="1"/>
</dbReference>
<dbReference type="PANTHER" id="PTHR22939:SF129">
    <property type="entry name" value="SERINE PROTEASE HTRA2, MITOCHONDRIAL"/>
    <property type="match status" value="1"/>
</dbReference>
<feature type="chain" id="PRO_5038503485" evidence="12">
    <location>
        <begin position="26"/>
        <end position="496"/>
    </location>
</feature>
<dbReference type="AlphaFoldDB" id="A0A3G8M849"/>
<dbReference type="InterPro" id="IPR001478">
    <property type="entry name" value="PDZ"/>
</dbReference>
<evidence type="ECO:0000256" key="12">
    <source>
        <dbReference type="SAM" id="SignalP"/>
    </source>
</evidence>
<evidence type="ECO:0000256" key="4">
    <source>
        <dbReference type="ARBA" id="ARBA00022729"/>
    </source>
</evidence>
<comment type="subcellular location">
    <subcellularLocation>
        <location evidence="1">Periplasm</location>
    </subcellularLocation>
</comment>
<evidence type="ECO:0000313" key="15">
    <source>
        <dbReference type="Proteomes" id="UP000273982"/>
    </source>
</evidence>
<evidence type="ECO:0000256" key="6">
    <source>
        <dbReference type="ARBA" id="ARBA00022764"/>
    </source>
</evidence>
<dbReference type="PANTHER" id="PTHR22939">
    <property type="entry name" value="SERINE PROTEASE FAMILY S1C HTRA-RELATED"/>
    <property type="match status" value="1"/>
</dbReference>
<dbReference type="GO" id="GO:0006508">
    <property type="term" value="P:proteolysis"/>
    <property type="evidence" value="ECO:0007669"/>
    <property type="project" value="UniProtKB-KW"/>
</dbReference>
<reference evidence="14 15" key="1">
    <citation type="submission" date="2018-11" db="EMBL/GenBank/DDBJ databases">
        <title>Genome squencing of methanotrophic bacteria isolated from alkaline groundwater in Korea.</title>
        <authorList>
            <person name="Nguyen L.N."/>
        </authorList>
    </citation>
    <scope>NUCLEOTIDE SEQUENCE [LARGE SCALE GENOMIC DNA]</scope>
    <source>
        <strain evidence="14 15">GW6</strain>
    </source>
</reference>
<feature type="binding site" evidence="10">
    <location>
        <begin position="240"/>
        <end position="242"/>
    </location>
    <ligand>
        <name>substrate</name>
    </ligand>
</feature>
<dbReference type="SUPFAM" id="SSF50156">
    <property type="entry name" value="PDZ domain-like"/>
    <property type="match status" value="2"/>
</dbReference>
<dbReference type="SMART" id="SM00228">
    <property type="entry name" value="PDZ"/>
    <property type="match status" value="2"/>
</dbReference>
<evidence type="ECO:0000256" key="10">
    <source>
        <dbReference type="PIRSR" id="PIRSR611782-2"/>
    </source>
</evidence>
<dbReference type="InterPro" id="IPR036034">
    <property type="entry name" value="PDZ_sf"/>
</dbReference>
<dbReference type="Gene3D" id="2.30.42.10">
    <property type="match status" value="2"/>
</dbReference>
<gene>
    <name evidence="14" type="ORF">EHO51_12525</name>
</gene>
<feature type="binding site" evidence="10">
    <location>
        <position position="167"/>
    </location>
    <ligand>
        <name>substrate</name>
    </ligand>
</feature>
<dbReference type="Pfam" id="PF13180">
    <property type="entry name" value="PDZ_2"/>
    <property type="match status" value="1"/>
</dbReference>
<dbReference type="Pfam" id="PF17820">
    <property type="entry name" value="PDZ_6"/>
    <property type="match status" value="1"/>
</dbReference>
<protein>
    <submittedName>
        <fullName evidence="14">DegQ family serine endoprotease</fullName>
    </submittedName>
</protein>
<dbReference type="InterPro" id="IPR041489">
    <property type="entry name" value="PDZ_6"/>
</dbReference>
<name>A0A3G8M849_9HYPH</name>
<evidence type="ECO:0000256" key="7">
    <source>
        <dbReference type="ARBA" id="ARBA00022801"/>
    </source>
</evidence>
<dbReference type="InterPro" id="IPR011782">
    <property type="entry name" value="Pept_S1C_Do"/>
</dbReference>
<dbReference type="Gene3D" id="2.40.10.120">
    <property type="match status" value="1"/>
</dbReference>
<dbReference type="KEGG" id="mros:EHO51_12525"/>
<evidence type="ECO:0000259" key="13">
    <source>
        <dbReference type="PROSITE" id="PS50106"/>
    </source>
</evidence>
<dbReference type="EMBL" id="CP034086">
    <property type="protein sequence ID" value="AZG77485.1"/>
    <property type="molecule type" value="Genomic_DNA"/>
</dbReference>
<evidence type="ECO:0000256" key="5">
    <source>
        <dbReference type="ARBA" id="ARBA00022737"/>
    </source>
</evidence>
<organism evidence="14 15">
    <name type="scientific">Methylocystis rosea</name>
    <dbReference type="NCBI Taxonomy" id="173366"/>
    <lineage>
        <taxon>Bacteria</taxon>
        <taxon>Pseudomonadati</taxon>
        <taxon>Pseudomonadota</taxon>
        <taxon>Alphaproteobacteria</taxon>
        <taxon>Hyphomicrobiales</taxon>
        <taxon>Methylocystaceae</taxon>
        <taxon>Methylocystis</taxon>
    </lineage>
</organism>
<dbReference type="RefSeq" id="WP_124739177.1">
    <property type="nucleotide sequence ID" value="NZ_CP034086.1"/>
</dbReference>
<proteinExistence type="inferred from homology"/>
<evidence type="ECO:0000256" key="8">
    <source>
        <dbReference type="ARBA" id="ARBA00022825"/>
    </source>
</evidence>
<feature type="signal peptide" evidence="12">
    <location>
        <begin position="1"/>
        <end position="25"/>
    </location>
</feature>
<feature type="active site" description="Charge relay system" evidence="9">
    <location>
        <position position="137"/>
    </location>
</feature>
<dbReference type="InterPro" id="IPR001940">
    <property type="entry name" value="Peptidase_S1C"/>
</dbReference>
<keyword evidence="5" id="KW-0677">Repeat</keyword>
<keyword evidence="3 14" id="KW-0645">Protease</keyword>